<feature type="non-terminal residue" evidence="1">
    <location>
        <position position="1"/>
    </location>
</feature>
<dbReference type="EMBL" id="LXQA010367939">
    <property type="protein sequence ID" value="MCI47145.1"/>
    <property type="molecule type" value="Genomic_DNA"/>
</dbReference>
<dbReference type="AlphaFoldDB" id="A0A392SGT2"/>
<comment type="caution">
    <text evidence="1">The sequence shown here is derived from an EMBL/GenBank/DDBJ whole genome shotgun (WGS) entry which is preliminary data.</text>
</comment>
<protein>
    <submittedName>
        <fullName evidence="1">Uncharacterized protein</fullName>
    </submittedName>
</protein>
<keyword evidence="2" id="KW-1185">Reference proteome</keyword>
<evidence type="ECO:0000313" key="2">
    <source>
        <dbReference type="Proteomes" id="UP000265520"/>
    </source>
</evidence>
<evidence type="ECO:0000313" key="1">
    <source>
        <dbReference type="EMBL" id="MCI47145.1"/>
    </source>
</evidence>
<reference evidence="1 2" key="1">
    <citation type="journal article" date="2018" name="Front. Plant Sci.">
        <title>Red Clover (Trifolium pratense) and Zigzag Clover (T. medium) - A Picture of Genomic Similarities and Differences.</title>
        <authorList>
            <person name="Dluhosova J."/>
            <person name="Istvanek J."/>
            <person name="Nedelnik J."/>
            <person name="Repkova J."/>
        </authorList>
    </citation>
    <scope>NUCLEOTIDE SEQUENCE [LARGE SCALE GENOMIC DNA]</scope>
    <source>
        <strain evidence="2">cv. 10/8</strain>
        <tissue evidence="1">Leaf</tissue>
    </source>
</reference>
<organism evidence="1 2">
    <name type="scientific">Trifolium medium</name>
    <dbReference type="NCBI Taxonomy" id="97028"/>
    <lineage>
        <taxon>Eukaryota</taxon>
        <taxon>Viridiplantae</taxon>
        <taxon>Streptophyta</taxon>
        <taxon>Embryophyta</taxon>
        <taxon>Tracheophyta</taxon>
        <taxon>Spermatophyta</taxon>
        <taxon>Magnoliopsida</taxon>
        <taxon>eudicotyledons</taxon>
        <taxon>Gunneridae</taxon>
        <taxon>Pentapetalae</taxon>
        <taxon>rosids</taxon>
        <taxon>fabids</taxon>
        <taxon>Fabales</taxon>
        <taxon>Fabaceae</taxon>
        <taxon>Papilionoideae</taxon>
        <taxon>50 kb inversion clade</taxon>
        <taxon>NPAAA clade</taxon>
        <taxon>Hologalegina</taxon>
        <taxon>IRL clade</taxon>
        <taxon>Trifolieae</taxon>
        <taxon>Trifolium</taxon>
    </lineage>
</organism>
<proteinExistence type="predicted"/>
<accession>A0A392SGT2</accession>
<sequence length="47" mass="5461">WTAAVELWFEGQGREDHLFIQYKNISLPRINKVGNMLMLPSNPISFV</sequence>
<dbReference type="Proteomes" id="UP000265520">
    <property type="component" value="Unassembled WGS sequence"/>
</dbReference>
<name>A0A392SGT2_9FABA</name>